<reference evidence="2" key="1">
    <citation type="submission" date="2022-07" db="EMBL/GenBank/DDBJ databases">
        <title>Phylogenomic reconstructions and comparative analyses of Kickxellomycotina fungi.</title>
        <authorList>
            <person name="Reynolds N.K."/>
            <person name="Stajich J.E."/>
            <person name="Barry K."/>
            <person name="Grigoriev I.V."/>
            <person name="Crous P."/>
            <person name="Smith M.E."/>
        </authorList>
    </citation>
    <scope>NUCLEOTIDE SEQUENCE</scope>
    <source>
        <strain evidence="2">RSA 567</strain>
    </source>
</reference>
<dbReference type="AlphaFoldDB" id="A0A9W8EA65"/>
<proteinExistence type="predicted"/>
<sequence>MAGKDNRQGPPQAGRGTPSPSSVVNPNFLPRFLTAERRLPPPRSLEAPGLQPKSGVVQEDSLKISSQGL</sequence>
<accession>A0A9W8EA65</accession>
<comment type="caution">
    <text evidence="2">The sequence shown here is derived from an EMBL/GenBank/DDBJ whole genome shotgun (WGS) entry which is preliminary data.</text>
</comment>
<feature type="region of interest" description="Disordered" evidence="1">
    <location>
        <begin position="1"/>
        <end position="69"/>
    </location>
</feature>
<dbReference type="Proteomes" id="UP001151582">
    <property type="component" value="Unassembled WGS sequence"/>
</dbReference>
<feature type="non-terminal residue" evidence="2">
    <location>
        <position position="69"/>
    </location>
</feature>
<evidence type="ECO:0000256" key="1">
    <source>
        <dbReference type="SAM" id="MobiDB-lite"/>
    </source>
</evidence>
<gene>
    <name evidence="2" type="ORF">H4R34_006021</name>
</gene>
<protein>
    <submittedName>
        <fullName evidence="2">Uncharacterized protein</fullName>
    </submittedName>
</protein>
<evidence type="ECO:0000313" key="2">
    <source>
        <dbReference type="EMBL" id="KAJ1970565.1"/>
    </source>
</evidence>
<dbReference type="EMBL" id="JANBQB010001717">
    <property type="protein sequence ID" value="KAJ1970565.1"/>
    <property type="molecule type" value="Genomic_DNA"/>
</dbReference>
<evidence type="ECO:0000313" key="3">
    <source>
        <dbReference type="Proteomes" id="UP001151582"/>
    </source>
</evidence>
<name>A0A9W8EA65_9FUNG</name>
<organism evidence="2 3">
    <name type="scientific">Dimargaris verticillata</name>
    <dbReference type="NCBI Taxonomy" id="2761393"/>
    <lineage>
        <taxon>Eukaryota</taxon>
        <taxon>Fungi</taxon>
        <taxon>Fungi incertae sedis</taxon>
        <taxon>Zoopagomycota</taxon>
        <taxon>Kickxellomycotina</taxon>
        <taxon>Dimargaritomycetes</taxon>
        <taxon>Dimargaritales</taxon>
        <taxon>Dimargaritaceae</taxon>
        <taxon>Dimargaris</taxon>
    </lineage>
</organism>
<keyword evidence="3" id="KW-1185">Reference proteome</keyword>